<protein>
    <recommendedName>
        <fullName evidence="3">DUF4270 family protein</fullName>
    </recommendedName>
</protein>
<evidence type="ECO:0000313" key="1">
    <source>
        <dbReference type="EMBL" id="NRT20492.1"/>
    </source>
</evidence>
<dbReference type="PROSITE" id="PS51257">
    <property type="entry name" value="PROKAR_LIPOPROTEIN"/>
    <property type="match status" value="1"/>
</dbReference>
<comment type="caution">
    <text evidence="1">The sequence shown here is derived from an EMBL/GenBank/DDBJ whole genome shotgun (WGS) entry which is preliminary data.</text>
</comment>
<organism evidence="1 2">
    <name type="scientific">Hymenobacter caeli</name>
    <dbReference type="NCBI Taxonomy" id="2735894"/>
    <lineage>
        <taxon>Bacteria</taxon>
        <taxon>Pseudomonadati</taxon>
        <taxon>Bacteroidota</taxon>
        <taxon>Cytophagia</taxon>
        <taxon>Cytophagales</taxon>
        <taxon>Hymenobacteraceae</taxon>
        <taxon>Hymenobacter</taxon>
    </lineage>
</organism>
<dbReference type="RefSeq" id="WP_173811264.1">
    <property type="nucleotide sequence ID" value="NZ_JABSNP010000017.1"/>
</dbReference>
<evidence type="ECO:0008006" key="3">
    <source>
        <dbReference type="Google" id="ProtNLM"/>
    </source>
</evidence>
<gene>
    <name evidence="1" type="ORF">HNP98_003335</name>
</gene>
<proteinExistence type="predicted"/>
<dbReference type="Pfam" id="PF14092">
    <property type="entry name" value="DUF4270"/>
    <property type="match status" value="1"/>
</dbReference>
<sequence length="455" mass="48826">MRLFNKAAWWGGWFRPRTGLLGLLAAALLLAACSKTTSNLNDDLPTPAIVNRLAFYTDTVTVRTSTVLLDSVNSSSNSYLLVGRYVDPQLGTVLARSYAEQTLDAPLVPDATQVYDSLVLVLTPTAGAFNAMTGAGAYSYGDTTRVQQVEVHQLTNALRIDKPYYTKDDVPYGSTVLGQRSYRATRTAKTIRVKLSNALGNTLWAAGQAGLITDQDQFHNYLHGLVLTPGAANDAAVLRLTAAPALMLYHHAANDPATPLAYSFTTGSANPRFFHLEADRSRTALAALKTPGQVLSSTATGNRSFVEAGLGICTKLQFPYLRSFSQYGTTLVLNSALLQVSVPTSTENALLPLPTLTPQLVDRANHPSTTVAANSAAARAVNTRTNLEQYTYTVDLLTYVQGILANTISYDNDGILLNPGLSAASPGTINRAVLGSMASPDAQLQLRVYYTRVVQ</sequence>
<evidence type="ECO:0000313" key="2">
    <source>
        <dbReference type="Proteomes" id="UP000779507"/>
    </source>
</evidence>
<accession>A0ABX2FVP0</accession>
<name>A0ABX2FVP0_9BACT</name>
<dbReference type="Proteomes" id="UP000779507">
    <property type="component" value="Unassembled WGS sequence"/>
</dbReference>
<keyword evidence="2" id="KW-1185">Reference proteome</keyword>
<dbReference type="EMBL" id="JABSNP010000017">
    <property type="protein sequence ID" value="NRT20492.1"/>
    <property type="molecule type" value="Genomic_DNA"/>
</dbReference>
<dbReference type="InterPro" id="IPR025366">
    <property type="entry name" value="DUF4270"/>
</dbReference>
<reference evidence="1 2" key="1">
    <citation type="submission" date="2020-05" db="EMBL/GenBank/DDBJ databases">
        <title>Genomic Encyclopedia of Type Strains, Phase IV (KMG-V): Genome sequencing to study the core and pangenomes of soil and plant-associated prokaryotes.</title>
        <authorList>
            <person name="Whitman W."/>
        </authorList>
    </citation>
    <scope>NUCLEOTIDE SEQUENCE [LARGE SCALE GENOMIC DNA]</scope>
    <source>
        <strain evidence="1 2">9A</strain>
    </source>
</reference>